<gene>
    <name evidence="1" type="ORF">O181_097390</name>
</gene>
<name>A0A9Q3PDX7_9BASI</name>
<dbReference type="AlphaFoldDB" id="A0A9Q3PDX7"/>
<protein>
    <submittedName>
        <fullName evidence="1">Uncharacterized protein</fullName>
    </submittedName>
</protein>
<dbReference type="Proteomes" id="UP000765509">
    <property type="component" value="Unassembled WGS sequence"/>
</dbReference>
<proteinExistence type="predicted"/>
<organism evidence="1 2">
    <name type="scientific">Austropuccinia psidii MF-1</name>
    <dbReference type="NCBI Taxonomy" id="1389203"/>
    <lineage>
        <taxon>Eukaryota</taxon>
        <taxon>Fungi</taxon>
        <taxon>Dikarya</taxon>
        <taxon>Basidiomycota</taxon>
        <taxon>Pucciniomycotina</taxon>
        <taxon>Pucciniomycetes</taxon>
        <taxon>Pucciniales</taxon>
        <taxon>Sphaerophragmiaceae</taxon>
        <taxon>Austropuccinia</taxon>
    </lineage>
</organism>
<evidence type="ECO:0000313" key="2">
    <source>
        <dbReference type="Proteomes" id="UP000765509"/>
    </source>
</evidence>
<accession>A0A9Q3PDX7</accession>
<evidence type="ECO:0000313" key="1">
    <source>
        <dbReference type="EMBL" id="MBW0557675.1"/>
    </source>
</evidence>
<keyword evidence="2" id="KW-1185">Reference proteome</keyword>
<reference evidence="1" key="1">
    <citation type="submission" date="2021-03" db="EMBL/GenBank/DDBJ databases">
        <title>Draft genome sequence of rust myrtle Austropuccinia psidii MF-1, a brazilian biotype.</title>
        <authorList>
            <person name="Quecine M.C."/>
            <person name="Pachon D.M.R."/>
            <person name="Bonatelli M.L."/>
            <person name="Correr F.H."/>
            <person name="Franceschini L.M."/>
            <person name="Leite T.F."/>
            <person name="Margarido G.R.A."/>
            <person name="Almeida C.A."/>
            <person name="Ferrarezi J.A."/>
            <person name="Labate C.A."/>
        </authorList>
    </citation>
    <scope>NUCLEOTIDE SEQUENCE</scope>
    <source>
        <strain evidence="1">MF-1</strain>
    </source>
</reference>
<sequence>MYKTLVHGITLPYLMITISNETQPDTYHAYAPIVPYRYASTPATPFPPSPIIALPPPCLIFAATYHAYAPAFPYRCASDPTTPPCTSTPWL</sequence>
<dbReference type="EMBL" id="AVOT02065670">
    <property type="protein sequence ID" value="MBW0557675.1"/>
    <property type="molecule type" value="Genomic_DNA"/>
</dbReference>
<comment type="caution">
    <text evidence="1">The sequence shown here is derived from an EMBL/GenBank/DDBJ whole genome shotgun (WGS) entry which is preliminary data.</text>
</comment>